<reference evidence="3 4" key="1">
    <citation type="submission" date="2024-03" db="EMBL/GenBank/DDBJ databases">
        <authorList>
            <person name="Martinez-Hernandez J."/>
        </authorList>
    </citation>
    <scope>NUCLEOTIDE SEQUENCE [LARGE SCALE GENOMIC DNA]</scope>
</reference>
<evidence type="ECO:0000259" key="2">
    <source>
        <dbReference type="Pfam" id="PF13966"/>
    </source>
</evidence>
<dbReference type="InterPro" id="IPR026960">
    <property type="entry name" value="RVT-Znf"/>
</dbReference>
<sequence>MRVRLLTYPSGEKNHGDAPPPPPNQTGSEDCVAWGICQDGDFSVASAYVVIVGHLNQPRNRLAEAIWSWKGSFRIILLLWRLVSKGLPTNDQIFKRNMADSASCPRCNLPESLLRAMRDCP</sequence>
<evidence type="ECO:0000313" key="4">
    <source>
        <dbReference type="Proteomes" id="UP001497480"/>
    </source>
</evidence>
<accession>A0AAV1Y336</accession>
<keyword evidence="4" id="KW-1185">Reference proteome</keyword>
<feature type="region of interest" description="Disordered" evidence="1">
    <location>
        <begin position="8"/>
        <end position="29"/>
    </location>
</feature>
<dbReference type="EMBL" id="CAXHTB010000021">
    <property type="protein sequence ID" value="CAL0328397.1"/>
    <property type="molecule type" value="Genomic_DNA"/>
</dbReference>
<organism evidence="3 4">
    <name type="scientific">Lupinus luteus</name>
    <name type="common">European yellow lupine</name>
    <dbReference type="NCBI Taxonomy" id="3873"/>
    <lineage>
        <taxon>Eukaryota</taxon>
        <taxon>Viridiplantae</taxon>
        <taxon>Streptophyta</taxon>
        <taxon>Embryophyta</taxon>
        <taxon>Tracheophyta</taxon>
        <taxon>Spermatophyta</taxon>
        <taxon>Magnoliopsida</taxon>
        <taxon>eudicotyledons</taxon>
        <taxon>Gunneridae</taxon>
        <taxon>Pentapetalae</taxon>
        <taxon>rosids</taxon>
        <taxon>fabids</taxon>
        <taxon>Fabales</taxon>
        <taxon>Fabaceae</taxon>
        <taxon>Papilionoideae</taxon>
        <taxon>50 kb inversion clade</taxon>
        <taxon>genistoids sensu lato</taxon>
        <taxon>core genistoids</taxon>
        <taxon>Genisteae</taxon>
        <taxon>Lupinus</taxon>
    </lineage>
</organism>
<proteinExistence type="predicted"/>
<name>A0AAV1Y336_LUPLU</name>
<gene>
    <name evidence="3" type="ORF">LLUT_LOCUS29457</name>
</gene>
<comment type="caution">
    <text evidence="3">The sequence shown here is derived from an EMBL/GenBank/DDBJ whole genome shotgun (WGS) entry which is preliminary data.</text>
</comment>
<feature type="domain" description="Reverse transcriptase zinc-binding" evidence="2">
    <location>
        <begin position="42"/>
        <end position="120"/>
    </location>
</feature>
<dbReference type="AlphaFoldDB" id="A0AAV1Y336"/>
<evidence type="ECO:0000313" key="3">
    <source>
        <dbReference type="EMBL" id="CAL0328397.1"/>
    </source>
</evidence>
<protein>
    <recommendedName>
        <fullName evidence="2">Reverse transcriptase zinc-binding domain-containing protein</fullName>
    </recommendedName>
</protein>
<evidence type="ECO:0000256" key="1">
    <source>
        <dbReference type="SAM" id="MobiDB-lite"/>
    </source>
</evidence>
<dbReference type="Proteomes" id="UP001497480">
    <property type="component" value="Unassembled WGS sequence"/>
</dbReference>
<dbReference type="Pfam" id="PF13966">
    <property type="entry name" value="zf-RVT"/>
    <property type="match status" value="1"/>
</dbReference>